<accession>A0AAU9S704</accession>
<protein>
    <submittedName>
        <fullName evidence="1">Uncharacterized protein</fullName>
    </submittedName>
</protein>
<dbReference type="Proteomes" id="UP000836841">
    <property type="component" value="Unassembled WGS sequence"/>
</dbReference>
<gene>
    <name evidence="1" type="ORF">TAV2_LOCUS12147</name>
</gene>
<evidence type="ECO:0000313" key="2">
    <source>
        <dbReference type="Proteomes" id="UP000836841"/>
    </source>
</evidence>
<dbReference type="AlphaFoldDB" id="A0AAU9S704"/>
<keyword evidence="2" id="KW-1185">Reference proteome</keyword>
<name>A0AAU9S704_THLAR</name>
<proteinExistence type="predicted"/>
<dbReference type="PANTHER" id="PTHR36068:SF1">
    <property type="entry name" value="OS01G0102500 PROTEIN"/>
    <property type="match status" value="1"/>
</dbReference>
<organism evidence="1 2">
    <name type="scientific">Thlaspi arvense</name>
    <name type="common">Field penny-cress</name>
    <dbReference type="NCBI Taxonomy" id="13288"/>
    <lineage>
        <taxon>Eukaryota</taxon>
        <taxon>Viridiplantae</taxon>
        <taxon>Streptophyta</taxon>
        <taxon>Embryophyta</taxon>
        <taxon>Tracheophyta</taxon>
        <taxon>Spermatophyta</taxon>
        <taxon>Magnoliopsida</taxon>
        <taxon>eudicotyledons</taxon>
        <taxon>Gunneridae</taxon>
        <taxon>Pentapetalae</taxon>
        <taxon>rosids</taxon>
        <taxon>malvids</taxon>
        <taxon>Brassicales</taxon>
        <taxon>Brassicaceae</taxon>
        <taxon>Thlaspideae</taxon>
        <taxon>Thlaspi</taxon>
    </lineage>
</organism>
<comment type="caution">
    <text evidence="1">The sequence shown here is derived from an EMBL/GenBank/DDBJ whole genome shotgun (WGS) entry which is preliminary data.</text>
</comment>
<dbReference type="EMBL" id="CAJVSB020000665">
    <property type="protein sequence ID" value="CAH2057379.1"/>
    <property type="molecule type" value="Genomic_DNA"/>
</dbReference>
<dbReference type="PANTHER" id="PTHR36068">
    <property type="entry name" value="OS01G0102500 PROTEIN"/>
    <property type="match status" value="1"/>
</dbReference>
<reference evidence="1 2" key="1">
    <citation type="submission" date="2022-03" db="EMBL/GenBank/DDBJ databases">
        <authorList>
            <person name="Nunn A."/>
            <person name="Chopra R."/>
            <person name="Nunn A."/>
            <person name="Contreras Garrido A."/>
        </authorList>
    </citation>
    <scope>NUCLEOTIDE SEQUENCE [LARGE SCALE GENOMIC DNA]</scope>
</reference>
<evidence type="ECO:0000313" key="1">
    <source>
        <dbReference type="EMBL" id="CAH2057379.1"/>
    </source>
</evidence>
<sequence>MGLPAVGIGARELRRRTVRRFFENFRSVSREGRQAIDSAITHMYSPGLKSGWVVDVVQEVKIVGEEGRSEGFGFGH</sequence>